<dbReference type="Proteomes" id="UP001055072">
    <property type="component" value="Unassembled WGS sequence"/>
</dbReference>
<evidence type="ECO:0000313" key="2">
    <source>
        <dbReference type="Proteomes" id="UP001055072"/>
    </source>
</evidence>
<protein>
    <submittedName>
        <fullName evidence="1">Uncharacterized protein</fullName>
    </submittedName>
</protein>
<sequence>MPEDTLKRRRVSGGDDSGASPKDIQDKEIWMSDGNIIIAAVDKGKSERHLFKCHRGLLASRLPVLREMFDADISSESVTASASEHYEGAPIVRLYDEVKHVRKLLEVLYNPIKLPHKWWLRKTMDDLVGLMRLSKKYEAEDLYQHCVYVFQNAWPATLKEWDHRNKDIMRIWYEEGNRDAYEEYRLAAELEGAIAYVLPDPATENVQSAGATEREVELERKIRGLQAEIQRLTEQNASYEQWLLDLLNREDLALSDAEQQSIAFLGAAFFAVVALSLLHTVVTIFEQVFVSLASAVTPRPDNASINAEIAETATVARLAVKDLQIHVKKFAEHRDAYSRLLDDFVSREVDRIAFERNILECVRGKET</sequence>
<keyword evidence="2" id="KW-1185">Reference proteome</keyword>
<name>A0ACB8U196_9APHY</name>
<evidence type="ECO:0000313" key="1">
    <source>
        <dbReference type="EMBL" id="KAI0088127.1"/>
    </source>
</evidence>
<organism evidence="1 2">
    <name type="scientific">Irpex rosettiformis</name>
    <dbReference type="NCBI Taxonomy" id="378272"/>
    <lineage>
        <taxon>Eukaryota</taxon>
        <taxon>Fungi</taxon>
        <taxon>Dikarya</taxon>
        <taxon>Basidiomycota</taxon>
        <taxon>Agaricomycotina</taxon>
        <taxon>Agaricomycetes</taxon>
        <taxon>Polyporales</taxon>
        <taxon>Irpicaceae</taxon>
        <taxon>Irpex</taxon>
    </lineage>
</organism>
<proteinExistence type="predicted"/>
<dbReference type="EMBL" id="MU274915">
    <property type="protein sequence ID" value="KAI0088127.1"/>
    <property type="molecule type" value="Genomic_DNA"/>
</dbReference>
<accession>A0ACB8U196</accession>
<reference evidence="1" key="1">
    <citation type="journal article" date="2021" name="Environ. Microbiol.">
        <title>Gene family expansions and transcriptome signatures uncover fungal adaptations to wood decay.</title>
        <authorList>
            <person name="Hage H."/>
            <person name="Miyauchi S."/>
            <person name="Viragh M."/>
            <person name="Drula E."/>
            <person name="Min B."/>
            <person name="Chaduli D."/>
            <person name="Navarro D."/>
            <person name="Favel A."/>
            <person name="Norest M."/>
            <person name="Lesage-Meessen L."/>
            <person name="Balint B."/>
            <person name="Merenyi Z."/>
            <person name="de Eugenio L."/>
            <person name="Morin E."/>
            <person name="Martinez A.T."/>
            <person name="Baldrian P."/>
            <person name="Stursova M."/>
            <person name="Martinez M.J."/>
            <person name="Novotny C."/>
            <person name="Magnuson J.K."/>
            <person name="Spatafora J.W."/>
            <person name="Maurice S."/>
            <person name="Pangilinan J."/>
            <person name="Andreopoulos W."/>
            <person name="LaButti K."/>
            <person name="Hundley H."/>
            <person name="Na H."/>
            <person name="Kuo A."/>
            <person name="Barry K."/>
            <person name="Lipzen A."/>
            <person name="Henrissat B."/>
            <person name="Riley R."/>
            <person name="Ahrendt S."/>
            <person name="Nagy L.G."/>
            <person name="Grigoriev I.V."/>
            <person name="Martin F."/>
            <person name="Rosso M.N."/>
        </authorList>
    </citation>
    <scope>NUCLEOTIDE SEQUENCE</scope>
    <source>
        <strain evidence="1">CBS 384.51</strain>
    </source>
</reference>
<gene>
    <name evidence="1" type="ORF">BDY19DRAFT_994533</name>
</gene>
<comment type="caution">
    <text evidence="1">The sequence shown here is derived from an EMBL/GenBank/DDBJ whole genome shotgun (WGS) entry which is preliminary data.</text>
</comment>